<evidence type="ECO:0000256" key="2">
    <source>
        <dbReference type="ARBA" id="ARBA00001958"/>
    </source>
</evidence>
<dbReference type="InterPro" id="IPR043129">
    <property type="entry name" value="ATPase_NBD"/>
</dbReference>
<evidence type="ECO:0000256" key="7">
    <source>
        <dbReference type="ARBA" id="ARBA00022490"/>
    </source>
</evidence>
<evidence type="ECO:0000256" key="6">
    <source>
        <dbReference type="ARBA" id="ARBA00012102"/>
    </source>
</evidence>
<evidence type="ECO:0000256" key="9">
    <source>
        <dbReference type="ARBA" id="ARBA00022741"/>
    </source>
</evidence>
<dbReference type="EMBL" id="JBHUOM010000023">
    <property type="protein sequence ID" value="MFD2936474.1"/>
    <property type="molecule type" value="Genomic_DNA"/>
</dbReference>
<keyword evidence="10 16" id="KW-0418">Kinase</keyword>
<comment type="caution">
    <text evidence="17">The sequence shown here is derived from an EMBL/GenBank/DDBJ whole genome shotgun (WGS) entry which is preliminary data.</text>
</comment>
<gene>
    <name evidence="16" type="primary">coaX</name>
    <name evidence="17" type="ORF">ACFS25_22015</name>
</gene>
<evidence type="ECO:0000313" key="17">
    <source>
        <dbReference type="EMBL" id="MFD2936474.1"/>
    </source>
</evidence>
<comment type="cofactor">
    <cofactor evidence="16">
        <name>NH4(+)</name>
        <dbReference type="ChEBI" id="CHEBI:28938"/>
    </cofactor>
    <cofactor evidence="16">
        <name>K(+)</name>
        <dbReference type="ChEBI" id="CHEBI:29103"/>
    </cofactor>
    <text evidence="16">A monovalent cation. Ammonium or potassium.</text>
</comment>
<evidence type="ECO:0000256" key="4">
    <source>
        <dbReference type="ARBA" id="ARBA00005225"/>
    </source>
</evidence>
<evidence type="ECO:0000256" key="3">
    <source>
        <dbReference type="ARBA" id="ARBA00004496"/>
    </source>
</evidence>
<sequence>METKTLYPSFTNSTNLVIDWGNSSLKTGWFIGSELVEIGRYDSPDALLTDFVNRPVSQVLVSSTSRPGSDIRSQLTDLGTDFWILDSQLPVPIRKAYDTPATLGADRVAAAVGATTLFPGQDCVVLDLGTCLTADLVDWDAVFQGGLISPGLRMRFRAMHEQTARLPLVEAPTDLGDIWPALTGKNTQQAMQSGVMNGLAFEMNGIIENYRRERPGIVVLVCGGDASSFESRLKPPIFVMPELVLIGLNRILRYNVENLQANTPDVNA</sequence>
<dbReference type="PANTHER" id="PTHR34265">
    <property type="entry name" value="TYPE III PANTOTHENATE KINASE"/>
    <property type="match status" value="1"/>
</dbReference>
<evidence type="ECO:0000313" key="18">
    <source>
        <dbReference type="Proteomes" id="UP001597512"/>
    </source>
</evidence>
<name>A0ABW6ALW3_9BACT</name>
<keyword evidence="18" id="KW-1185">Reference proteome</keyword>
<dbReference type="GO" id="GO:0004594">
    <property type="term" value="F:pantothenate kinase activity"/>
    <property type="evidence" value="ECO:0007669"/>
    <property type="project" value="UniProtKB-EC"/>
</dbReference>
<feature type="active site" description="Proton acceptor" evidence="16">
    <location>
        <position position="106"/>
    </location>
</feature>
<dbReference type="PANTHER" id="PTHR34265:SF1">
    <property type="entry name" value="TYPE III PANTOTHENATE KINASE"/>
    <property type="match status" value="1"/>
</dbReference>
<evidence type="ECO:0000256" key="14">
    <source>
        <dbReference type="ARBA" id="ARBA00038036"/>
    </source>
</evidence>
<feature type="binding site" evidence="16">
    <location>
        <begin position="19"/>
        <end position="26"/>
    </location>
    <ligand>
        <name>ATP</name>
        <dbReference type="ChEBI" id="CHEBI:30616"/>
    </ligand>
</feature>
<comment type="cofactor">
    <cofactor evidence="2">
        <name>K(+)</name>
        <dbReference type="ChEBI" id="CHEBI:29103"/>
    </cofactor>
</comment>
<dbReference type="NCBIfam" id="TIGR00671">
    <property type="entry name" value="baf"/>
    <property type="match status" value="1"/>
</dbReference>
<feature type="binding site" evidence="16">
    <location>
        <position position="187"/>
    </location>
    <ligand>
        <name>substrate</name>
    </ligand>
</feature>
<comment type="subcellular location">
    <subcellularLocation>
        <location evidence="3 16">Cytoplasm</location>
    </subcellularLocation>
</comment>
<evidence type="ECO:0000256" key="15">
    <source>
        <dbReference type="ARBA" id="ARBA00040883"/>
    </source>
</evidence>
<dbReference type="SUPFAM" id="SSF53067">
    <property type="entry name" value="Actin-like ATPase domain"/>
    <property type="match status" value="2"/>
</dbReference>
<dbReference type="Gene3D" id="3.30.420.40">
    <property type="match status" value="1"/>
</dbReference>
<evidence type="ECO:0000256" key="13">
    <source>
        <dbReference type="ARBA" id="ARBA00022993"/>
    </source>
</evidence>
<accession>A0ABW6ALW3</accession>
<comment type="catalytic activity">
    <reaction evidence="1 16">
        <text>(R)-pantothenate + ATP = (R)-4'-phosphopantothenate + ADP + H(+)</text>
        <dbReference type="Rhea" id="RHEA:16373"/>
        <dbReference type="ChEBI" id="CHEBI:10986"/>
        <dbReference type="ChEBI" id="CHEBI:15378"/>
        <dbReference type="ChEBI" id="CHEBI:29032"/>
        <dbReference type="ChEBI" id="CHEBI:30616"/>
        <dbReference type="ChEBI" id="CHEBI:456216"/>
        <dbReference type="EC" id="2.7.1.33"/>
    </reaction>
</comment>
<organism evidence="17 18">
    <name type="scientific">Spirosoma flavum</name>
    <dbReference type="NCBI Taxonomy" id="2048557"/>
    <lineage>
        <taxon>Bacteria</taxon>
        <taxon>Pseudomonadati</taxon>
        <taxon>Bacteroidota</taxon>
        <taxon>Cytophagia</taxon>
        <taxon>Cytophagales</taxon>
        <taxon>Cytophagaceae</taxon>
        <taxon>Spirosoma</taxon>
    </lineage>
</organism>
<keyword evidence="11 16" id="KW-0067">ATP-binding</keyword>
<comment type="subunit">
    <text evidence="5 16">Homodimer.</text>
</comment>
<comment type="similarity">
    <text evidence="14 16">Belongs to the type III pantothenate kinase family.</text>
</comment>
<dbReference type="Proteomes" id="UP001597512">
    <property type="component" value="Unassembled WGS sequence"/>
</dbReference>
<evidence type="ECO:0000256" key="10">
    <source>
        <dbReference type="ARBA" id="ARBA00022777"/>
    </source>
</evidence>
<dbReference type="RefSeq" id="WP_381505298.1">
    <property type="nucleotide sequence ID" value="NZ_JBHUOM010000023.1"/>
</dbReference>
<dbReference type="EC" id="2.7.1.33" evidence="6 16"/>
<keyword evidence="9 16" id="KW-0547">Nucleotide-binding</keyword>
<feature type="binding site" evidence="16">
    <location>
        <position position="97"/>
    </location>
    <ligand>
        <name>substrate</name>
    </ligand>
</feature>
<keyword evidence="13 16" id="KW-0173">Coenzyme A biosynthesis</keyword>
<evidence type="ECO:0000256" key="16">
    <source>
        <dbReference type="HAMAP-Rule" id="MF_01274"/>
    </source>
</evidence>
<evidence type="ECO:0000256" key="1">
    <source>
        <dbReference type="ARBA" id="ARBA00001206"/>
    </source>
</evidence>
<dbReference type="InterPro" id="IPR004619">
    <property type="entry name" value="Type_III_PanK"/>
</dbReference>
<proteinExistence type="inferred from homology"/>
<dbReference type="HAMAP" id="MF_01274">
    <property type="entry name" value="Pantothen_kinase_3"/>
    <property type="match status" value="1"/>
</dbReference>
<protein>
    <recommendedName>
        <fullName evidence="15 16">Type III pantothenate kinase</fullName>
        <ecNumber evidence="6 16">2.7.1.33</ecNumber>
    </recommendedName>
    <alternativeName>
        <fullName evidence="16">PanK-III</fullName>
    </alternativeName>
    <alternativeName>
        <fullName evidence="16">Pantothenic acid kinase</fullName>
    </alternativeName>
</protein>
<evidence type="ECO:0000256" key="5">
    <source>
        <dbReference type="ARBA" id="ARBA00011738"/>
    </source>
</evidence>
<reference evidence="18" key="1">
    <citation type="journal article" date="2019" name="Int. J. Syst. Evol. Microbiol.">
        <title>The Global Catalogue of Microorganisms (GCM) 10K type strain sequencing project: providing services to taxonomists for standard genome sequencing and annotation.</title>
        <authorList>
            <consortium name="The Broad Institute Genomics Platform"/>
            <consortium name="The Broad Institute Genome Sequencing Center for Infectious Disease"/>
            <person name="Wu L."/>
            <person name="Ma J."/>
        </authorList>
    </citation>
    <scope>NUCLEOTIDE SEQUENCE [LARGE SCALE GENOMIC DNA]</scope>
    <source>
        <strain evidence="18">KCTC 52490</strain>
    </source>
</reference>
<dbReference type="NCBIfam" id="NF009850">
    <property type="entry name" value="PRK13320.1-2"/>
    <property type="match status" value="1"/>
</dbReference>
<evidence type="ECO:0000256" key="11">
    <source>
        <dbReference type="ARBA" id="ARBA00022840"/>
    </source>
</evidence>
<dbReference type="Pfam" id="PF03309">
    <property type="entry name" value="Pan_kinase"/>
    <property type="match status" value="1"/>
</dbReference>
<evidence type="ECO:0000256" key="8">
    <source>
        <dbReference type="ARBA" id="ARBA00022679"/>
    </source>
</evidence>
<dbReference type="CDD" id="cd24015">
    <property type="entry name" value="ASKHA_NBD_PanK-III"/>
    <property type="match status" value="1"/>
</dbReference>
<feature type="binding site" evidence="16">
    <location>
        <position position="127"/>
    </location>
    <ligand>
        <name>K(+)</name>
        <dbReference type="ChEBI" id="CHEBI:29103"/>
    </ligand>
</feature>
<evidence type="ECO:0000256" key="12">
    <source>
        <dbReference type="ARBA" id="ARBA00022958"/>
    </source>
</evidence>
<feature type="binding site" evidence="16">
    <location>
        <position position="130"/>
    </location>
    <ligand>
        <name>ATP</name>
        <dbReference type="ChEBI" id="CHEBI:30616"/>
    </ligand>
</feature>
<keyword evidence="8 16" id="KW-0808">Transferase</keyword>
<comment type="function">
    <text evidence="16">Catalyzes the phosphorylation of pantothenate (Pan), the first step in CoA biosynthesis.</text>
</comment>
<feature type="binding site" evidence="16">
    <location>
        <begin position="104"/>
        <end position="107"/>
    </location>
    <ligand>
        <name>substrate</name>
    </ligand>
</feature>
<comment type="pathway">
    <text evidence="4 16">Cofactor biosynthesis; coenzyme A biosynthesis; CoA from (R)-pantothenate: step 1/5.</text>
</comment>
<keyword evidence="16" id="KW-0479">Metal-binding</keyword>
<keyword evidence="7 16" id="KW-0963">Cytoplasm</keyword>
<keyword evidence="12 16" id="KW-0630">Potassium</keyword>